<feature type="binding site" evidence="11">
    <location>
        <position position="307"/>
    </location>
    <ligand>
        <name>substrate</name>
    </ligand>
</feature>
<dbReference type="Gene3D" id="3.40.50.720">
    <property type="entry name" value="NAD(P)-binding Rossmann-like Domain"/>
    <property type="match status" value="2"/>
</dbReference>
<evidence type="ECO:0000256" key="4">
    <source>
        <dbReference type="ARBA" id="ARBA00015132"/>
    </source>
</evidence>
<dbReference type="Pfam" id="PF03720">
    <property type="entry name" value="UDPG_MGDP_dh_C"/>
    <property type="match status" value="1"/>
</dbReference>
<feature type="binding site" evidence="12">
    <location>
        <position position="145"/>
    </location>
    <ligand>
        <name>NAD(+)</name>
        <dbReference type="ChEBI" id="CHEBI:57540"/>
    </ligand>
</feature>
<dbReference type="Pfam" id="PF00984">
    <property type="entry name" value="UDPG_MGDP_dh"/>
    <property type="match status" value="1"/>
</dbReference>
<evidence type="ECO:0000313" key="16">
    <source>
        <dbReference type="Proteomes" id="UP000041827"/>
    </source>
</evidence>
<dbReference type="NCBIfam" id="TIGR03026">
    <property type="entry name" value="NDP-sugDHase"/>
    <property type="match status" value="1"/>
</dbReference>
<dbReference type="SUPFAM" id="SSF51735">
    <property type="entry name" value="NAD(P)-binding Rossmann-fold domains"/>
    <property type="match status" value="1"/>
</dbReference>
<gene>
    <name evidence="14" type="primary">cps2K</name>
    <name evidence="14" type="ORF">ERS020247_00600</name>
    <name evidence="15" type="ORF">ERS021757_00940</name>
</gene>
<feature type="binding site" evidence="11">
    <location>
        <position position="250"/>
    </location>
    <ligand>
        <name>substrate</name>
    </ligand>
</feature>
<dbReference type="GO" id="GO:0051287">
    <property type="term" value="F:NAD binding"/>
    <property type="evidence" value="ECO:0007669"/>
    <property type="project" value="InterPro"/>
</dbReference>
<accession>A0A1S9ZJJ5</accession>
<name>A0A0T8TKA4_9STRE</name>
<dbReference type="Proteomes" id="UP000041827">
    <property type="component" value="Unassembled WGS sequence"/>
</dbReference>
<reference evidence="16 17" key="1">
    <citation type="submission" date="2015-03" db="EMBL/GenBank/DDBJ databases">
        <authorList>
            <consortium name="Pathogen Informatics"/>
        </authorList>
    </citation>
    <scope>NUCLEOTIDE SEQUENCE [LARGE SCALE GENOMIC DNA]</scope>
    <source>
        <strain evidence="16">SMRU2248</strain>
        <strain evidence="14 17">SMRU737</strain>
    </source>
</reference>
<evidence type="ECO:0000256" key="11">
    <source>
        <dbReference type="PIRSR" id="PIRSR500134-2"/>
    </source>
</evidence>
<sequence>MKITTVGMGYVGLTLSVLLSQEHDVVGLDINLQKVEQLNNKICPFIDYELERYFLNKDLKFEACIYDEKYFEKVDCIIIAIPTDFDENKGVLDTEGIESVIADCLSINPVAYIVIKSTVPIGFTNYLNTKFHTDRIIFSPEFLREGKALLDNLFPSRIILGGRAEYCQRFGRLLSEFSLNEVAPILLTNSAEAEAIKLFSNSYLAMRIAFFNEIDSFSIMKGLNTKNIIEGICSEERIGEFYNNPSFGYGGYCLPKDTKHMLSECEGLPTVLLDSIVLSNQKRSEFIATQITKNNIYNVGIYRLLAKKDSDNIRDSSTENVIKQLTKYNVNIIIYEPFLSSKEIFDAKVVTNLEEFKKTSDVIISNRISDELSDVLEKVYTRDIFNRD</sequence>
<feature type="binding site" evidence="12">
    <location>
        <position position="83"/>
    </location>
    <ligand>
        <name>NAD(+)</name>
        <dbReference type="ChEBI" id="CHEBI:57540"/>
    </ligand>
</feature>
<feature type="binding site" evidence="11">
    <location>
        <position position="197"/>
    </location>
    <ligand>
        <name>substrate</name>
    </ligand>
</feature>
<evidence type="ECO:0000256" key="5">
    <source>
        <dbReference type="ARBA" id="ARBA00022903"/>
    </source>
</evidence>
<dbReference type="Proteomes" id="UP000048179">
    <property type="component" value="Unassembled WGS sequence"/>
</dbReference>
<dbReference type="GO" id="GO:0006065">
    <property type="term" value="P:UDP-glucuronate biosynthetic process"/>
    <property type="evidence" value="ECO:0007669"/>
    <property type="project" value="UniProtKB-UniPathway"/>
</dbReference>
<dbReference type="InterPro" id="IPR014026">
    <property type="entry name" value="UDP-Glc/GDP-Man_DH_dimer"/>
</dbReference>
<dbReference type="RefSeq" id="WP_000705670.1">
    <property type="nucleotide sequence ID" value="NZ_CFGT01000003.1"/>
</dbReference>
<dbReference type="SUPFAM" id="SSF48179">
    <property type="entry name" value="6-phosphogluconate dehydrogenase C-terminal domain-like"/>
    <property type="match status" value="1"/>
</dbReference>
<evidence type="ECO:0000256" key="3">
    <source>
        <dbReference type="ARBA" id="ARBA00012954"/>
    </source>
</evidence>
<evidence type="ECO:0000256" key="1">
    <source>
        <dbReference type="ARBA" id="ARBA00004701"/>
    </source>
</evidence>
<evidence type="ECO:0000256" key="12">
    <source>
        <dbReference type="PIRSR" id="PIRSR500134-3"/>
    </source>
</evidence>
<dbReference type="PANTHER" id="PTHR43750">
    <property type="entry name" value="UDP-GLUCOSE 6-DEHYDROGENASE TUAD"/>
    <property type="match status" value="1"/>
</dbReference>
<dbReference type="GO" id="GO:0000271">
    <property type="term" value="P:polysaccharide biosynthetic process"/>
    <property type="evidence" value="ECO:0007669"/>
    <property type="project" value="InterPro"/>
</dbReference>
<dbReference type="InterPro" id="IPR036291">
    <property type="entry name" value="NAD(P)-bd_dom_sf"/>
</dbReference>
<accession>A0A0T8TKA4</accession>
<organism evidence="14 17">
    <name type="scientific">Streptococcus pseudopneumoniae</name>
    <dbReference type="NCBI Taxonomy" id="257758"/>
    <lineage>
        <taxon>Bacteria</taxon>
        <taxon>Bacillati</taxon>
        <taxon>Bacillota</taxon>
        <taxon>Bacilli</taxon>
        <taxon>Lactobacillales</taxon>
        <taxon>Streptococcaceae</taxon>
        <taxon>Streptococcus</taxon>
    </lineage>
</organism>
<feature type="binding site" evidence="12">
    <location>
        <position position="256"/>
    </location>
    <ligand>
        <name>NAD(+)</name>
        <dbReference type="ChEBI" id="CHEBI:57540"/>
    </ligand>
</feature>
<dbReference type="EMBL" id="CFGT01000003">
    <property type="protein sequence ID" value="CEY57855.1"/>
    <property type="molecule type" value="Genomic_DNA"/>
</dbReference>
<dbReference type="InterPro" id="IPR008927">
    <property type="entry name" value="6-PGluconate_DH-like_C_sf"/>
</dbReference>
<dbReference type="UniPathway" id="UPA00038">
    <property type="reaction ID" value="UER00491"/>
</dbReference>
<feature type="binding site" evidence="12">
    <location>
        <position position="34"/>
    </location>
    <ligand>
        <name>NAD(+)</name>
        <dbReference type="ChEBI" id="CHEBI:57540"/>
    </ligand>
</feature>
<feature type="binding site" evidence="12">
    <location>
        <position position="29"/>
    </location>
    <ligand>
        <name>NAD(+)</name>
        <dbReference type="ChEBI" id="CHEBI:57540"/>
    </ligand>
</feature>
<feature type="binding site" evidence="12">
    <location>
        <position position="314"/>
    </location>
    <ligand>
        <name>NAD(+)</name>
        <dbReference type="ChEBI" id="CHEBI:57540"/>
    </ligand>
</feature>
<dbReference type="PIRSF" id="PIRSF500134">
    <property type="entry name" value="UDPglc_DH_bac"/>
    <property type="match status" value="1"/>
</dbReference>
<feature type="binding site" evidence="12">
    <location>
        <position position="118"/>
    </location>
    <ligand>
        <name>NAD(+)</name>
        <dbReference type="ChEBI" id="CHEBI:57540"/>
    </ligand>
</feature>
<comment type="similarity">
    <text evidence="2 9">Belongs to the UDP-glucose/GDP-mannose dehydrogenase family.</text>
</comment>
<feature type="binding site" evidence="11">
    <location>
        <begin position="242"/>
        <end position="246"/>
    </location>
    <ligand>
        <name>substrate</name>
    </ligand>
</feature>
<dbReference type="EC" id="1.1.1.22" evidence="3 9"/>
<dbReference type="Pfam" id="PF03721">
    <property type="entry name" value="UDPG_MGDP_dh_N"/>
    <property type="match status" value="1"/>
</dbReference>
<comment type="pathway">
    <text evidence="1">Nucleotide-sugar biosynthesis; UDP-alpha-D-glucuronate biosynthesis; UDP-alpha-D-glucuronate from UDP-alpha-D-glucose: step 1/1.</text>
</comment>
<dbReference type="Gene3D" id="1.10.1040.10">
    <property type="entry name" value="N-(1-d-carboxylethyl)-l-norvaline Dehydrogenase, domain 2"/>
    <property type="match status" value="1"/>
</dbReference>
<evidence type="ECO:0000256" key="10">
    <source>
        <dbReference type="PIRSR" id="PIRSR500134-1"/>
    </source>
</evidence>
<comment type="catalytic activity">
    <reaction evidence="8 9">
        <text>UDP-alpha-D-glucose + 2 NAD(+) + H2O = UDP-alpha-D-glucuronate + 2 NADH + 3 H(+)</text>
        <dbReference type="Rhea" id="RHEA:23596"/>
        <dbReference type="ChEBI" id="CHEBI:15377"/>
        <dbReference type="ChEBI" id="CHEBI:15378"/>
        <dbReference type="ChEBI" id="CHEBI:57540"/>
        <dbReference type="ChEBI" id="CHEBI:57945"/>
        <dbReference type="ChEBI" id="CHEBI:58052"/>
        <dbReference type="ChEBI" id="CHEBI:58885"/>
        <dbReference type="EC" id="1.1.1.22"/>
    </reaction>
</comment>
<feature type="binding site" evidence="11">
    <location>
        <begin position="142"/>
        <end position="145"/>
    </location>
    <ligand>
        <name>substrate</name>
    </ligand>
</feature>
<dbReference type="GO" id="GO:0003979">
    <property type="term" value="F:UDP-glucose 6-dehydrogenase activity"/>
    <property type="evidence" value="ECO:0007669"/>
    <property type="project" value="UniProtKB-EC"/>
</dbReference>
<feature type="binding site" evidence="11">
    <location>
        <position position="388"/>
    </location>
    <ligand>
        <name>substrate</name>
    </ligand>
</feature>
<feature type="domain" description="UDP-glucose/GDP-mannose dehydrogenase C-terminal" evidence="13">
    <location>
        <begin position="300"/>
        <end position="387"/>
    </location>
</feature>
<dbReference type="InterPro" id="IPR014027">
    <property type="entry name" value="UDP-Glc/GDP-Man_DH_C"/>
</dbReference>
<keyword evidence="7 9" id="KW-0520">NAD</keyword>
<dbReference type="PANTHER" id="PTHR43750:SF2">
    <property type="entry name" value="UDP-GLUCOSE 6-DEHYDROGENASE"/>
    <property type="match status" value="1"/>
</dbReference>
<feature type="active site" description="Nucleophile" evidence="10">
    <location>
        <position position="253"/>
    </location>
</feature>
<dbReference type="InterPro" id="IPR036220">
    <property type="entry name" value="UDP-Glc/GDP-Man_DH_C_sf"/>
</dbReference>
<reference evidence="15" key="2">
    <citation type="submission" date="2015-03" db="EMBL/GenBank/DDBJ databases">
        <authorList>
            <person name="Murphy D."/>
        </authorList>
    </citation>
    <scope>NUCLEOTIDE SEQUENCE [LARGE SCALE GENOMIC DNA]</scope>
    <source>
        <strain evidence="15">SMRU2248</strain>
    </source>
</reference>
<dbReference type="AlphaFoldDB" id="A0A0T8TKA4"/>
<protein>
    <recommendedName>
        <fullName evidence="4 9">UDP-glucose 6-dehydrogenase</fullName>
        <ecNumber evidence="3 9">1.1.1.22</ecNumber>
    </recommendedName>
</protein>
<evidence type="ECO:0000256" key="8">
    <source>
        <dbReference type="ARBA" id="ARBA00047473"/>
    </source>
</evidence>
<dbReference type="SUPFAM" id="SSF52413">
    <property type="entry name" value="UDP-glucose/GDP-mannose dehydrogenase C-terminal domain"/>
    <property type="match status" value="1"/>
</dbReference>
<keyword evidence="6 9" id="KW-0560">Oxidoreductase</keyword>
<evidence type="ECO:0000256" key="2">
    <source>
        <dbReference type="ARBA" id="ARBA00006601"/>
    </source>
</evidence>
<evidence type="ECO:0000256" key="6">
    <source>
        <dbReference type="ARBA" id="ARBA00023002"/>
    </source>
</evidence>
<keyword evidence="5" id="KW-0972">Capsule biogenesis/degradation</keyword>
<dbReference type="InterPro" id="IPR001732">
    <property type="entry name" value="UDP-Glc/GDP-Man_DH_N"/>
</dbReference>
<dbReference type="InterPro" id="IPR028357">
    <property type="entry name" value="UDPglc_DH_bac"/>
</dbReference>
<dbReference type="InterPro" id="IPR017476">
    <property type="entry name" value="UDP-Glc/GDP-Man"/>
</dbReference>
<dbReference type="PIRSF" id="PIRSF000124">
    <property type="entry name" value="UDPglc_GDPman_dh"/>
    <property type="match status" value="1"/>
</dbReference>
<evidence type="ECO:0000259" key="13">
    <source>
        <dbReference type="SMART" id="SM00984"/>
    </source>
</evidence>
<evidence type="ECO:0000313" key="15">
    <source>
        <dbReference type="EMBL" id="CKA91307.1"/>
    </source>
</evidence>
<proteinExistence type="inferred from homology"/>
<dbReference type="EMBL" id="CMJT01000007">
    <property type="protein sequence ID" value="CKA91307.1"/>
    <property type="molecule type" value="Genomic_DNA"/>
</dbReference>
<evidence type="ECO:0000256" key="9">
    <source>
        <dbReference type="PIRNR" id="PIRNR000124"/>
    </source>
</evidence>
<dbReference type="InterPro" id="IPR013328">
    <property type="entry name" value="6PGD_dom2"/>
</dbReference>
<dbReference type="SMART" id="SM00984">
    <property type="entry name" value="UDPG_MGDP_dh_C"/>
    <property type="match status" value="1"/>
</dbReference>
<evidence type="ECO:0000256" key="7">
    <source>
        <dbReference type="ARBA" id="ARBA00023027"/>
    </source>
</evidence>
<evidence type="ECO:0000313" key="14">
    <source>
        <dbReference type="EMBL" id="CEY57855.1"/>
    </source>
</evidence>
<evidence type="ECO:0000313" key="17">
    <source>
        <dbReference type="Proteomes" id="UP000048179"/>
    </source>
</evidence>